<evidence type="ECO:0008006" key="3">
    <source>
        <dbReference type="Google" id="ProtNLM"/>
    </source>
</evidence>
<protein>
    <recommendedName>
        <fullName evidence="3">PH domain-containing protein</fullName>
    </recommendedName>
</protein>
<gene>
    <name evidence="2" type="ORF">POF50_028600</name>
</gene>
<keyword evidence="1" id="KW-1133">Transmembrane helix</keyword>
<dbReference type="AlphaFoldDB" id="A0AA90KIK3"/>
<reference evidence="2" key="1">
    <citation type="submission" date="2023-05" db="EMBL/GenBank/DDBJ databases">
        <title>Streptantibioticus silvisoli sp. nov., acidotolerant actinomycetes 1 from pine litter.</title>
        <authorList>
            <person name="Swiecimska M."/>
            <person name="Golinska P."/>
            <person name="Sangal V."/>
            <person name="Wachnowicz B."/>
            <person name="Goodfellow M."/>
        </authorList>
    </citation>
    <scope>NUCLEOTIDE SEQUENCE</scope>
    <source>
        <strain evidence="2">SL13</strain>
    </source>
</reference>
<accession>A0AA90KIK3</accession>
<organism evidence="2">
    <name type="scientific">Streptantibioticus silvisoli</name>
    <dbReference type="NCBI Taxonomy" id="2705255"/>
    <lineage>
        <taxon>Bacteria</taxon>
        <taxon>Bacillati</taxon>
        <taxon>Actinomycetota</taxon>
        <taxon>Actinomycetes</taxon>
        <taxon>Kitasatosporales</taxon>
        <taxon>Streptomycetaceae</taxon>
        <taxon>Streptantibioticus</taxon>
    </lineage>
</organism>
<dbReference type="RefSeq" id="WP_271315488.1">
    <property type="nucleotide sequence ID" value="NZ_JABXJJ020000043.1"/>
</dbReference>
<keyword evidence="1" id="KW-0472">Membrane</keyword>
<comment type="caution">
    <text evidence="2">The sequence shown here is derived from an EMBL/GenBank/DDBJ whole genome shotgun (WGS) entry which is preliminary data.</text>
</comment>
<dbReference type="EMBL" id="JABXJJ020000043">
    <property type="protein sequence ID" value="MDI5973260.1"/>
    <property type="molecule type" value="Genomic_DNA"/>
</dbReference>
<evidence type="ECO:0000256" key="1">
    <source>
        <dbReference type="SAM" id="Phobius"/>
    </source>
</evidence>
<keyword evidence="1" id="KW-0812">Transmembrane</keyword>
<proteinExistence type="predicted"/>
<feature type="transmembrane region" description="Helical" evidence="1">
    <location>
        <begin position="35"/>
        <end position="56"/>
    </location>
</feature>
<evidence type="ECO:0000313" key="2">
    <source>
        <dbReference type="EMBL" id="MDI5973260.1"/>
    </source>
</evidence>
<name>A0AA90KIK3_9ACTN</name>
<sequence length="146" mass="15115">MTTAYTSTVVARGHVVVGVALGVVAVLLIRPWPVAVPVALVLVATGVYLGTVRLALGADGLRVAQGPWGRSRTIPRSAVASVSCTTLTTAQAFGLGLPWNRRASRLTPRRGPALVVELTDGEVLRITTPDPGAAASLAAANRKDDR</sequence>
<feature type="transmembrane region" description="Helical" evidence="1">
    <location>
        <begin position="9"/>
        <end position="29"/>
    </location>
</feature>